<sequence length="1726" mass="188551">MGSKDPMARLLQPSGHGPEPSAEPGELSALGAALVIAKVNWGIGMIAMPFYLHSAGLGAGLLFFTLSMLLAADAAVLTHRLQATQSSSSKASYVALIQGALGPTAGLVATGCVLLAGWGSAVAWLKFMGDNLARFLPLEVTSAEYIGLLTCPLLLCAFLDDIRALERFSRLGLLAGQCFVALLAMLAAPSWRQLPHYVASQPFLRLDSFPIAMGLAVFCNEGLVVMSPSVSASMKEPERFASAVALAVTYFTANYLLLSFCGDFLYSYVAGGVVAQEVTLSSAFTVSPIHSTAVVLYVLQLLLTFPCSLFVMFRNVEKSCTSHSLARRACRIVLILSFCGVAMILPRFADFLAVAGAVGNSLCIYILPHLAFLAQCRKGSSVSFGVGLCRISCSWVAAQLQAETAEEIGVDRPGDVDPCEVVQMLDQTGQFPPAVSQALTDVAFRCIRSSSSERPLFKVLVEELRELYVVSSDGEAQSARKSESVPQAQREPPREPIRESRDTLGKPPVRRVVLSVGTVVTARWKGTASWMRGRILHINRDGTFGIQCLDRPFDTGDVEYNVPALNIRAADIPAAPMGWRAAREVKEVKEDVPPPPPPPPQRGVQPAGPKWPSDSPAPRPKAVAPPNPDRTNEAKESPGGELLDPSAVPPYRLWCVYAEGLDLAKLSTQQRALSSSAPELVLGRTAQAEEVWKTLVPDRRLHGTVSREHLKVLARPCPGKPLQAMFSVVCLSLNGALLNHQFISNGCGEQPLQHGDVLALATSVEVAGQDSRKPFVVFQFEVLGPSPAVMALPTAYGTAQAPPAAQAAPAAQGPAQGTQRGPFDDLEETINQKELQVPAGMVAGRWRSSASVAAPEALYCLEVHGNELRPGLPAEARQLFYCSEPATEAWPCAPGLRVGRYYQRGFWERILSEEILSGGTTWGSMMAKDHFDILPIRKNNPQSAEPPDWRFRLRVLSAAGVTLNYSIVCSAGDERELGPSDTLTITRPSRTANAVRSRSLDGPAGLHFTFIPLVGAMAEPELTRSPRGDSSAPQLPELSDGEEERKPGNCSFARAGALQLPTDVQNRDSSEEEDSSTGAGGRFQEFKFLDHPKAQRPGAARAAPEPERLERTEREAREAREHGLEAKLSKALEQIAAKDLRLRELESTPAKPANPDTLAPSPAIRWPQTAPTSLGDAARGAQSAEGAEGVAPLRRESSLFSVPKDALRLFGQPPPPSVALTIGFGSVKRQKDYVLDTVGIMLGLRSTSSEISPEERASVVIVAHLADFNYSWVAHMSQRLQEEYKALVDGGQLHAIHAKEELYPPLDLCPPACNYKDEPHRVKWRSKQNVDYAFLMYYAASLSPLYLQIEDDINFAPHWISKITGYISSSYPPTFRSKENAPWRLIDFSQLGFIGKMFQASELTRLAQFLLLFYDQMPCDILLGQWVLSMTQGKKIEYWKSHSSLFQHVGIFRSLGGFQALQEKKFGKLLFDNPEANLSRTLTVVPTYDVKFLYFSGGEPEGRMDTCDFSASPQKQKLKRCWLWAKNVEANQHVTVTFAHETQVKAIFLEFGSDAHPSDLLIDGMIQVSAGRPGTVARPGAPPCENFVDLMPVKRERMVYWEEGASVPKSLPVPQVRCLRILARQSQKEWLILWQLQIRSAPNQGLSPSVPDMEVKSIENERPPEHQPEEEPDDLFARTGFRTGEEAWAMQDAEDLAELAGLAELADVVERPKRQGDRGWLHSFSC</sequence>
<feature type="transmembrane region" description="Helical" evidence="6">
    <location>
        <begin position="325"/>
        <end position="345"/>
    </location>
</feature>
<feature type="region of interest" description="Disordered" evidence="5">
    <location>
        <begin position="1021"/>
        <end position="1125"/>
    </location>
</feature>
<dbReference type="InterPro" id="IPR008984">
    <property type="entry name" value="SMAD_FHA_dom_sf"/>
</dbReference>
<dbReference type="Proteomes" id="UP001178507">
    <property type="component" value="Unassembled WGS sequence"/>
</dbReference>
<evidence type="ECO:0000256" key="4">
    <source>
        <dbReference type="ARBA" id="ARBA00023136"/>
    </source>
</evidence>
<evidence type="ECO:0000313" key="9">
    <source>
        <dbReference type="Proteomes" id="UP001178507"/>
    </source>
</evidence>
<evidence type="ECO:0000313" key="8">
    <source>
        <dbReference type="EMBL" id="CAJ1385895.1"/>
    </source>
</evidence>
<keyword evidence="3 6" id="KW-1133">Transmembrane helix</keyword>
<feature type="region of interest" description="Disordered" evidence="5">
    <location>
        <begin position="586"/>
        <end position="644"/>
    </location>
</feature>
<feature type="region of interest" description="Disordered" evidence="5">
    <location>
        <begin position="478"/>
        <end position="504"/>
    </location>
</feature>
<feature type="compositionally biased region" description="Basic and acidic residues" evidence="5">
    <location>
        <begin position="491"/>
        <end position="504"/>
    </location>
</feature>
<dbReference type="Gene3D" id="2.30.30.140">
    <property type="match status" value="1"/>
</dbReference>
<organism evidence="8 9">
    <name type="scientific">Effrenium voratum</name>
    <dbReference type="NCBI Taxonomy" id="2562239"/>
    <lineage>
        <taxon>Eukaryota</taxon>
        <taxon>Sar</taxon>
        <taxon>Alveolata</taxon>
        <taxon>Dinophyceae</taxon>
        <taxon>Suessiales</taxon>
        <taxon>Symbiodiniaceae</taxon>
        <taxon>Effrenium</taxon>
    </lineage>
</organism>
<dbReference type="EMBL" id="CAUJNA010001302">
    <property type="protein sequence ID" value="CAJ1385895.1"/>
    <property type="molecule type" value="Genomic_DNA"/>
</dbReference>
<feature type="transmembrane region" description="Helical" evidence="6">
    <location>
        <begin position="289"/>
        <end position="313"/>
    </location>
</feature>
<gene>
    <name evidence="8" type="ORF">EVOR1521_LOCUS12385</name>
</gene>
<dbReference type="InterPro" id="IPR013057">
    <property type="entry name" value="AA_transpt_TM"/>
</dbReference>
<dbReference type="GO" id="GO:0016020">
    <property type="term" value="C:membrane"/>
    <property type="evidence" value="ECO:0007669"/>
    <property type="project" value="UniProtKB-SubCell"/>
</dbReference>
<feature type="region of interest" description="Disordered" evidence="5">
    <location>
        <begin position="803"/>
        <end position="823"/>
    </location>
</feature>
<dbReference type="InterPro" id="IPR006759">
    <property type="entry name" value="Glyco_transf_54"/>
</dbReference>
<feature type="compositionally biased region" description="Basic and acidic residues" evidence="5">
    <location>
        <begin position="1104"/>
        <end position="1125"/>
    </location>
</feature>
<feature type="region of interest" description="Disordered" evidence="5">
    <location>
        <begin position="1"/>
        <end position="24"/>
    </location>
</feature>
<evidence type="ECO:0000256" key="1">
    <source>
        <dbReference type="ARBA" id="ARBA00004370"/>
    </source>
</evidence>
<feature type="transmembrane region" description="Helical" evidence="6">
    <location>
        <begin position="211"/>
        <end position="231"/>
    </location>
</feature>
<dbReference type="CDD" id="cd20379">
    <property type="entry name" value="Tudor_dTUD-like"/>
    <property type="match status" value="1"/>
</dbReference>
<keyword evidence="9" id="KW-1185">Reference proteome</keyword>
<keyword evidence="4 6" id="KW-0472">Membrane</keyword>
<feature type="region of interest" description="Disordered" evidence="5">
    <location>
        <begin position="977"/>
        <end position="998"/>
    </location>
</feature>
<feature type="transmembrane region" description="Helical" evidence="6">
    <location>
        <begin position="140"/>
        <end position="159"/>
    </location>
</feature>
<evidence type="ECO:0000256" key="6">
    <source>
        <dbReference type="SAM" id="Phobius"/>
    </source>
</evidence>
<feature type="transmembrane region" description="Helical" evidence="6">
    <location>
        <begin position="171"/>
        <end position="191"/>
    </location>
</feature>
<dbReference type="GO" id="GO:0006487">
    <property type="term" value="P:protein N-linked glycosylation"/>
    <property type="evidence" value="ECO:0007669"/>
    <property type="project" value="TreeGrafter"/>
</dbReference>
<accession>A0AA36IE00</accession>
<dbReference type="GO" id="GO:0008375">
    <property type="term" value="F:acetylglucosaminyltransferase activity"/>
    <property type="evidence" value="ECO:0007669"/>
    <property type="project" value="TreeGrafter"/>
</dbReference>
<dbReference type="InterPro" id="IPR057279">
    <property type="entry name" value="MGAT4"/>
</dbReference>
<keyword evidence="2 6" id="KW-0812">Transmembrane</keyword>
<feature type="domain" description="FHA" evidence="7">
    <location>
        <begin position="680"/>
        <end position="743"/>
    </location>
</feature>
<feature type="region of interest" description="Disordered" evidence="5">
    <location>
        <begin position="1146"/>
        <end position="1190"/>
    </location>
</feature>
<evidence type="ECO:0000256" key="3">
    <source>
        <dbReference type="ARBA" id="ARBA00022989"/>
    </source>
</evidence>
<dbReference type="Gene3D" id="2.60.200.20">
    <property type="match status" value="1"/>
</dbReference>
<feature type="compositionally biased region" description="Low complexity" evidence="5">
    <location>
        <begin position="803"/>
        <end position="819"/>
    </location>
</feature>
<reference evidence="8" key="1">
    <citation type="submission" date="2023-08" db="EMBL/GenBank/DDBJ databases">
        <authorList>
            <person name="Chen Y."/>
            <person name="Shah S."/>
            <person name="Dougan E. K."/>
            <person name="Thang M."/>
            <person name="Chan C."/>
        </authorList>
    </citation>
    <scope>NUCLEOTIDE SEQUENCE</scope>
</reference>
<dbReference type="InterPro" id="IPR000253">
    <property type="entry name" value="FHA_dom"/>
</dbReference>
<evidence type="ECO:0000256" key="2">
    <source>
        <dbReference type="ARBA" id="ARBA00022692"/>
    </source>
</evidence>
<feature type="compositionally biased region" description="Basic and acidic residues" evidence="5">
    <location>
        <begin position="1084"/>
        <end position="1093"/>
    </location>
</feature>
<name>A0AA36IE00_9DINO</name>
<protein>
    <recommendedName>
        <fullName evidence="7">FHA domain-containing protein</fullName>
    </recommendedName>
</protein>
<feature type="compositionally biased region" description="Pro residues" evidence="5">
    <location>
        <begin position="615"/>
        <end position="628"/>
    </location>
</feature>
<comment type="subcellular location">
    <subcellularLocation>
        <location evidence="1">Membrane</location>
    </subcellularLocation>
</comment>
<proteinExistence type="predicted"/>
<feature type="compositionally biased region" description="Basic and acidic residues" evidence="5">
    <location>
        <begin position="1653"/>
        <end position="1669"/>
    </location>
</feature>
<comment type="caution">
    <text evidence="8">The sequence shown here is derived from an EMBL/GenBank/DDBJ whole genome shotgun (WGS) entry which is preliminary data.</text>
</comment>
<evidence type="ECO:0000256" key="5">
    <source>
        <dbReference type="SAM" id="MobiDB-lite"/>
    </source>
</evidence>
<feature type="transmembrane region" description="Helical" evidence="6">
    <location>
        <begin position="93"/>
        <end position="120"/>
    </location>
</feature>
<dbReference type="Pfam" id="PF01490">
    <property type="entry name" value="Aa_trans"/>
    <property type="match status" value="1"/>
</dbReference>
<evidence type="ECO:0000259" key="7">
    <source>
        <dbReference type="PROSITE" id="PS50006"/>
    </source>
</evidence>
<dbReference type="PROSITE" id="PS50006">
    <property type="entry name" value="FHA_DOMAIN"/>
    <property type="match status" value="1"/>
</dbReference>
<feature type="transmembrane region" description="Helical" evidence="6">
    <location>
        <begin position="50"/>
        <end position="72"/>
    </location>
</feature>
<feature type="compositionally biased region" description="Polar residues" evidence="5">
    <location>
        <begin position="981"/>
        <end position="996"/>
    </location>
</feature>
<feature type="region of interest" description="Disordered" evidence="5">
    <location>
        <begin position="1645"/>
        <end position="1675"/>
    </location>
</feature>
<dbReference type="PANTHER" id="PTHR12062:SF0">
    <property type="entry name" value="ALPHA-1,3-MANNOSYL-GLYCOPROTEIN 4-BETA-N-ACETYLGLUCOSAMINYLTRANSFERASE B"/>
    <property type="match status" value="1"/>
</dbReference>
<feature type="transmembrane region" description="Helical" evidence="6">
    <location>
        <begin position="243"/>
        <end position="269"/>
    </location>
</feature>
<dbReference type="Pfam" id="PF04666">
    <property type="entry name" value="MGAT4_cons"/>
    <property type="match status" value="1"/>
</dbReference>
<dbReference type="SUPFAM" id="SSF49879">
    <property type="entry name" value="SMAD/FHA domain"/>
    <property type="match status" value="1"/>
</dbReference>
<dbReference type="PANTHER" id="PTHR12062">
    <property type="entry name" value="N-ACETYLGLUCOSAMINYLTRANSFERASE VI"/>
    <property type="match status" value="1"/>
</dbReference>